<dbReference type="EMBL" id="JABWGV010000001">
    <property type="protein sequence ID" value="NVD44164.1"/>
    <property type="molecule type" value="Genomic_DNA"/>
</dbReference>
<dbReference type="Proteomes" id="UP000561438">
    <property type="component" value="Unassembled WGS sequence"/>
</dbReference>
<dbReference type="InterPro" id="IPR019257">
    <property type="entry name" value="MeTrfase_dom"/>
</dbReference>
<keyword evidence="5" id="KW-1185">Reference proteome</keyword>
<evidence type="ECO:0000313" key="5">
    <source>
        <dbReference type="Proteomes" id="UP000561438"/>
    </source>
</evidence>
<dbReference type="Gene3D" id="3.40.50.150">
    <property type="entry name" value="Vaccinia Virus protein VP39"/>
    <property type="match status" value="1"/>
</dbReference>
<accession>A0A850GX53</accession>
<dbReference type="InterPro" id="IPR017804">
    <property type="entry name" value="MeTrfase_EgtD-like"/>
</dbReference>
<protein>
    <submittedName>
        <fullName evidence="4">L-histidine N(Alpha)-methyltransferase</fullName>
        <ecNumber evidence="4">2.1.1.44</ecNumber>
    </submittedName>
</protein>
<dbReference type="InterPro" id="IPR051128">
    <property type="entry name" value="EgtD_Methyltrsf_superfamily"/>
</dbReference>
<dbReference type="GO" id="GO:0032259">
    <property type="term" value="P:methylation"/>
    <property type="evidence" value="ECO:0007669"/>
    <property type="project" value="UniProtKB-KW"/>
</dbReference>
<name>A0A850GX53_9SPHN</name>
<comment type="caution">
    <text evidence="4">The sequence shown here is derived from an EMBL/GenBank/DDBJ whole genome shotgun (WGS) entry which is preliminary data.</text>
</comment>
<dbReference type="Pfam" id="PF10017">
    <property type="entry name" value="Methyltransf_33"/>
    <property type="match status" value="1"/>
</dbReference>
<keyword evidence="2 4" id="KW-0808">Transferase</keyword>
<dbReference type="EC" id="2.1.1.44" evidence="4"/>
<dbReference type="AlphaFoldDB" id="A0A850GX53"/>
<dbReference type="InterPro" id="IPR029063">
    <property type="entry name" value="SAM-dependent_MTases_sf"/>
</dbReference>
<dbReference type="PIRSF" id="PIRSF018005">
    <property type="entry name" value="UCP018005"/>
    <property type="match status" value="1"/>
</dbReference>
<feature type="domain" description="Histidine-specific methyltransferase SAM-dependent" evidence="3">
    <location>
        <begin position="21"/>
        <end position="329"/>
    </location>
</feature>
<reference evidence="4 5" key="1">
    <citation type="submission" date="2020-06" db="EMBL/GenBank/DDBJ databases">
        <title>Altererythrobacter sp. HHU K3-1.</title>
        <authorList>
            <person name="Zhang D."/>
            <person name="Xue H."/>
        </authorList>
    </citation>
    <scope>NUCLEOTIDE SEQUENCE [LARGE SCALE GENOMIC DNA]</scope>
    <source>
        <strain evidence="4 5">HHU K3-1</strain>
    </source>
</reference>
<dbReference type="GO" id="GO:0052706">
    <property type="term" value="F:L-histidine N(alpha)-methyltransferase activity"/>
    <property type="evidence" value="ECO:0007669"/>
    <property type="project" value="UniProtKB-EC"/>
</dbReference>
<dbReference type="InterPro" id="IPR035094">
    <property type="entry name" value="EgtD"/>
</dbReference>
<evidence type="ECO:0000313" key="4">
    <source>
        <dbReference type="EMBL" id="NVD44164.1"/>
    </source>
</evidence>
<dbReference type="PANTHER" id="PTHR43397:SF1">
    <property type="entry name" value="ERGOTHIONEINE BIOSYNTHESIS PROTEIN 1"/>
    <property type="match status" value="1"/>
</dbReference>
<evidence type="ECO:0000259" key="3">
    <source>
        <dbReference type="Pfam" id="PF10017"/>
    </source>
</evidence>
<dbReference type="NCBIfam" id="TIGR03438">
    <property type="entry name" value="egtD_ergothio"/>
    <property type="match status" value="1"/>
</dbReference>
<sequence length="337" mass="37450">MNKAQGIALVERDADGVDRAFRKDVLEGMRGEQKAIPARWLYDDAGSQLFEDITEVPEYYPTRSETEILESQSRDFADLIGSGRAVVEFGSGSSVKTPLLLSAIEPAAYVPLDIAGDFLRAAADQLQGKFPNLPIYPVEADFMRRVELPAEVSDMPKLGFFPGSTIGNMIASSAVDLLRSMRATLLEGQEHSGDRTAPMLLIGMDLVKDVEVLKAAYDDAAGVTAEFNRNVARRMNRELDGDIPVDALRHEARWNDEVARIEMHLVATREIAFTLSGERFTMLEGETIHTENSHKFTERSSNLLLMSGGWSPVKRWTDSEDRFSLILARSMEPRKAP</sequence>
<proteinExistence type="predicted"/>
<organism evidence="4 5">
    <name type="scientific">Qipengyuania atrilutea</name>
    <dbReference type="NCBI Taxonomy" id="2744473"/>
    <lineage>
        <taxon>Bacteria</taxon>
        <taxon>Pseudomonadati</taxon>
        <taxon>Pseudomonadota</taxon>
        <taxon>Alphaproteobacteria</taxon>
        <taxon>Sphingomonadales</taxon>
        <taxon>Erythrobacteraceae</taxon>
        <taxon>Qipengyuania</taxon>
    </lineage>
</organism>
<keyword evidence="1 4" id="KW-0489">Methyltransferase</keyword>
<dbReference type="PANTHER" id="PTHR43397">
    <property type="entry name" value="ERGOTHIONEINE BIOSYNTHESIS PROTEIN 1"/>
    <property type="match status" value="1"/>
</dbReference>
<gene>
    <name evidence="4" type="primary">egtD</name>
    <name evidence="4" type="ORF">HUV48_03910</name>
</gene>
<evidence type="ECO:0000256" key="1">
    <source>
        <dbReference type="ARBA" id="ARBA00022603"/>
    </source>
</evidence>
<evidence type="ECO:0000256" key="2">
    <source>
        <dbReference type="ARBA" id="ARBA00022679"/>
    </source>
</evidence>
<dbReference type="RefSeq" id="WP_176266432.1">
    <property type="nucleotide sequence ID" value="NZ_JABWGV010000001.1"/>
</dbReference>